<dbReference type="PANTHER" id="PTHR35848:SF6">
    <property type="entry name" value="CUPIN TYPE-2 DOMAIN-CONTAINING PROTEIN"/>
    <property type="match status" value="1"/>
</dbReference>
<gene>
    <name evidence="3" type="ORF">HMPREF9465_01335</name>
</gene>
<dbReference type="SUPFAM" id="SSF51182">
    <property type="entry name" value="RmlC-like cupins"/>
    <property type="match status" value="1"/>
</dbReference>
<dbReference type="RefSeq" id="WP_005435356.1">
    <property type="nucleotide sequence ID" value="NZ_JH815516.1"/>
</dbReference>
<dbReference type="PANTHER" id="PTHR35848">
    <property type="entry name" value="OXALATE-BINDING PROTEIN"/>
    <property type="match status" value="1"/>
</dbReference>
<dbReference type="Proteomes" id="UP000005835">
    <property type="component" value="Unassembled WGS sequence"/>
</dbReference>
<dbReference type="OrthoDB" id="9804028at2"/>
<evidence type="ECO:0000259" key="2">
    <source>
        <dbReference type="Pfam" id="PF07883"/>
    </source>
</evidence>
<dbReference type="Gene3D" id="2.60.120.10">
    <property type="entry name" value="Jelly Rolls"/>
    <property type="match status" value="1"/>
</dbReference>
<organism evidence="3 4">
    <name type="scientific">Sutterella wadsworthensis 2_1_59BFAA</name>
    <dbReference type="NCBI Taxonomy" id="742823"/>
    <lineage>
        <taxon>Bacteria</taxon>
        <taxon>Pseudomonadati</taxon>
        <taxon>Pseudomonadota</taxon>
        <taxon>Betaproteobacteria</taxon>
        <taxon>Burkholderiales</taxon>
        <taxon>Sutterellaceae</taxon>
        <taxon>Sutterella</taxon>
    </lineage>
</organism>
<dbReference type="PATRIC" id="fig|742823.3.peg.1318"/>
<proteinExistence type="predicted"/>
<comment type="caution">
    <text evidence="3">The sequence shown here is derived from an EMBL/GenBank/DDBJ whole genome shotgun (WGS) entry which is preliminary data.</text>
</comment>
<evidence type="ECO:0000313" key="3">
    <source>
        <dbReference type="EMBL" id="EKB31230.1"/>
    </source>
</evidence>
<accession>K1JHW7</accession>
<dbReference type="HOGENOM" id="CLU_118568_1_0_4"/>
<evidence type="ECO:0000313" key="4">
    <source>
        <dbReference type="Proteomes" id="UP000005835"/>
    </source>
</evidence>
<dbReference type="STRING" id="742823.HMPREF9465_01335"/>
<protein>
    <recommendedName>
        <fullName evidence="2">Cupin type-2 domain-containing protein</fullName>
    </recommendedName>
</protein>
<dbReference type="InterPro" id="IPR051610">
    <property type="entry name" value="GPI/OXD"/>
</dbReference>
<feature type="domain" description="Cupin type-2" evidence="2">
    <location>
        <begin position="34"/>
        <end position="100"/>
    </location>
</feature>
<sequence>MTENFRRISLECAPRTELHDALGLTGCEVSVNALPAGAAVPFVHRHVKNEEVYGVLEGRGELYIDGEVVELKAGDWFRISPEGRRAIRAAADQGIRFVCIQTKAGSLEGFTNDDGVACDEKAPWL</sequence>
<dbReference type="eggNOG" id="COG0662">
    <property type="taxonomic scope" value="Bacteria"/>
</dbReference>
<keyword evidence="1" id="KW-0479">Metal-binding</keyword>
<name>K1JHW7_9BURK</name>
<dbReference type="CDD" id="cd06985">
    <property type="entry name" value="cupin_BF4112"/>
    <property type="match status" value="1"/>
</dbReference>
<dbReference type="InterPro" id="IPR013096">
    <property type="entry name" value="Cupin_2"/>
</dbReference>
<dbReference type="GO" id="GO:0046872">
    <property type="term" value="F:metal ion binding"/>
    <property type="evidence" value="ECO:0007669"/>
    <property type="project" value="UniProtKB-KW"/>
</dbReference>
<keyword evidence="4" id="KW-1185">Reference proteome</keyword>
<dbReference type="InterPro" id="IPR011051">
    <property type="entry name" value="RmlC_Cupin_sf"/>
</dbReference>
<reference evidence="3 4" key="1">
    <citation type="submission" date="2012-05" db="EMBL/GenBank/DDBJ databases">
        <title>The Genome Sequence of Sutterella wadsworthensis 2_1_59BFAA.</title>
        <authorList>
            <consortium name="The Broad Institute Genome Sequencing Platform"/>
            <person name="Earl A."/>
            <person name="Ward D."/>
            <person name="Feldgarden M."/>
            <person name="Gevers D."/>
            <person name="Daigneault M."/>
            <person name="Strauss J."/>
            <person name="Allen-Vercoe E."/>
            <person name="Walker B."/>
            <person name="Young S.K."/>
            <person name="Zeng Q."/>
            <person name="Gargeya S."/>
            <person name="Fitzgerald M."/>
            <person name="Haas B."/>
            <person name="Abouelleil A."/>
            <person name="Alvarado L."/>
            <person name="Arachchi H.M."/>
            <person name="Berlin A.M."/>
            <person name="Chapman S.B."/>
            <person name="Goldberg J."/>
            <person name="Griggs A."/>
            <person name="Gujja S."/>
            <person name="Hansen M."/>
            <person name="Howarth C."/>
            <person name="Imamovic A."/>
            <person name="Larimer J."/>
            <person name="McCowen C."/>
            <person name="Montmayeur A."/>
            <person name="Murphy C."/>
            <person name="Neiman D."/>
            <person name="Pearson M."/>
            <person name="Priest M."/>
            <person name="Roberts A."/>
            <person name="Saif S."/>
            <person name="Shea T."/>
            <person name="Sisk P."/>
            <person name="Sykes S."/>
            <person name="Wortman J."/>
            <person name="Nusbaum C."/>
            <person name="Birren B."/>
        </authorList>
    </citation>
    <scope>NUCLEOTIDE SEQUENCE [LARGE SCALE GENOMIC DNA]</scope>
    <source>
        <strain evidence="3 4">2_1_59BFAA</strain>
    </source>
</reference>
<evidence type="ECO:0000256" key="1">
    <source>
        <dbReference type="ARBA" id="ARBA00022723"/>
    </source>
</evidence>
<dbReference type="AlphaFoldDB" id="K1JHW7"/>
<dbReference type="EMBL" id="ADMG01000031">
    <property type="protein sequence ID" value="EKB31230.1"/>
    <property type="molecule type" value="Genomic_DNA"/>
</dbReference>
<dbReference type="InterPro" id="IPR014710">
    <property type="entry name" value="RmlC-like_jellyroll"/>
</dbReference>
<dbReference type="Pfam" id="PF07883">
    <property type="entry name" value="Cupin_2"/>
    <property type="match status" value="1"/>
</dbReference>